<evidence type="ECO:0008006" key="3">
    <source>
        <dbReference type="Google" id="ProtNLM"/>
    </source>
</evidence>
<gene>
    <name evidence="1" type="ORF">I5L79_02095</name>
</gene>
<organism evidence="1 2">
    <name type="scientific">Hymenobacter guriensis</name>
    <dbReference type="NCBI Taxonomy" id="2793065"/>
    <lineage>
        <taxon>Bacteria</taxon>
        <taxon>Pseudomonadati</taxon>
        <taxon>Bacteroidota</taxon>
        <taxon>Cytophagia</taxon>
        <taxon>Cytophagales</taxon>
        <taxon>Hymenobacteraceae</taxon>
        <taxon>Hymenobacter</taxon>
    </lineage>
</organism>
<evidence type="ECO:0000313" key="2">
    <source>
        <dbReference type="Proteomes" id="UP000601099"/>
    </source>
</evidence>
<name>A0ABS0KX18_9BACT</name>
<comment type="caution">
    <text evidence="1">The sequence shown here is derived from an EMBL/GenBank/DDBJ whole genome shotgun (WGS) entry which is preliminary data.</text>
</comment>
<evidence type="ECO:0000313" key="1">
    <source>
        <dbReference type="EMBL" id="MBG8552315.1"/>
    </source>
</evidence>
<accession>A0ABS0KX18</accession>
<sequence length="112" mass="13016">MKQAKEPTYRERYAAHLLRWAKIKDAIPEQYSSAVLDRLFQRGVYGVTKPQLQRFRNEGTMPDNPAVLEVFEEMAQQYHPDKIRSDKAARAFLRTWEQRPGRRAKAALLAAA</sequence>
<keyword evidence="2" id="KW-1185">Reference proteome</keyword>
<dbReference type="RefSeq" id="WP_196953354.1">
    <property type="nucleotide sequence ID" value="NZ_JADWYK010000001.1"/>
</dbReference>
<proteinExistence type="predicted"/>
<dbReference type="Proteomes" id="UP000601099">
    <property type="component" value="Unassembled WGS sequence"/>
</dbReference>
<protein>
    <recommendedName>
        <fullName evidence="3">J domain-containing protein</fullName>
    </recommendedName>
</protein>
<dbReference type="EMBL" id="JADWYK010000001">
    <property type="protein sequence ID" value="MBG8552315.1"/>
    <property type="molecule type" value="Genomic_DNA"/>
</dbReference>
<reference evidence="1 2" key="1">
    <citation type="submission" date="2020-11" db="EMBL/GenBank/DDBJ databases">
        <title>Hymenobacter sp.</title>
        <authorList>
            <person name="Kim M.K."/>
        </authorList>
    </citation>
    <scope>NUCLEOTIDE SEQUENCE [LARGE SCALE GENOMIC DNA]</scope>
    <source>
        <strain evidence="1 2">BT594</strain>
    </source>
</reference>